<evidence type="ECO:0000313" key="5">
    <source>
        <dbReference type="Proteomes" id="UP000769528"/>
    </source>
</evidence>
<evidence type="ECO:0000313" key="4">
    <source>
        <dbReference type="EMBL" id="KAH3676258.1"/>
    </source>
</evidence>
<dbReference type="Gene3D" id="3.40.50.720">
    <property type="entry name" value="NAD(P)-binding Rossmann-like Domain"/>
    <property type="match status" value="1"/>
</dbReference>
<keyword evidence="2" id="KW-0521">NADP</keyword>
<keyword evidence="5" id="KW-1185">Reference proteome</keyword>
<dbReference type="AlphaFoldDB" id="A0A9P8PPY7"/>
<dbReference type="GO" id="GO:0005737">
    <property type="term" value="C:cytoplasm"/>
    <property type="evidence" value="ECO:0007669"/>
    <property type="project" value="TreeGrafter"/>
</dbReference>
<proteinExistence type="inferred from homology"/>
<reference evidence="4" key="1">
    <citation type="journal article" date="2021" name="Open Biol.">
        <title>Shared evolutionary footprints suggest mitochondrial oxidative damage underlies multiple complex I losses in fungi.</title>
        <authorList>
            <person name="Schikora-Tamarit M.A."/>
            <person name="Marcet-Houben M."/>
            <person name="Nosek J."/>
            <person name="Gabaldon T."/>
        </authorList>
    </citation>
    <scope>NUCLEOTIDE SEQUENCE</scope>
    <source>
        <strain evidence="4">CBS6341</strain>
    </source>
</reference>
<dbReference type="SUPFAM" id="SSF51735">
    <property type="entry name" value="NAD(P)-binding Rossmann-fold domains"/>
    <property type="match status" value="1"/>
</dbReference>
<dbReference type="EMBL" id="JAEUBF010000666">
    <property type="protein sequence ID" value="KAH3676258.1"/>
    <property type="molecule type" value="Genomic_DNA"/>
</dbReference>
<dbReference type="OrthoDB" id="3979708at2759"/>
<dbReference type="PANTHER" id="PTHR43544">
    <property type="entry name" value="SHORT-CHAIN DEHYDROGENASE/REDUCTASE"/>
    <property type="match status" value="1"/>
</dbReference>
<dbReference type="PANTHER" id="PTHR43544:SF7">
    <property type="entry name" value="NADB-LER2"/>
    <property type="match status" value="1"/>
</dbReference>
<dbReference type="InterPro" id="IPR051468">
    <property type="entry name" value="Fungal_SecMetab_SDRs"/>
</dbReference>
<evidence type="ECO:0000256" key="2">
    <source>
        <dbReference type="ARBA" id="ARBA00022857"/>
    </source>
</evidence>
<sequence>MSSSNSVYFITGTNSGIGLEYVNQLISNPSNFVIATVRDLSKISNDLQKLSESNPKNLKIIELELESQSSIDELDEKLQTIVPNGVIDVFIQNAGIYGNQSSTLTHTDRSSWLQLYQVNSLAPVLIFQKVYPYLQKSEVKKAIFISSLAGSIGSYFPAPIASYGQSKAALNYSVKALSEELRSEGFKIVSIHPGVVVTKMLKATTDTISSGDFQDFIDSTKITTDVSVGQQLKVIDNLTGEQSGKFWNYDGTEAQW</sequence>
<comment type="similarity">
    <text evidence="1">Belongs to the short-chain dehydrogenases/reductases (SDR) family.</text>
</comment>
<name>A0A9P8PPY7_9ASCO</name>
<evidence type="ECO:0000256" key="1">
    <source>
        <dbReference type="ARBA" id="ARBA00006484"/>
    </source>
</evidence>
<dbReference type="InterPro" id="IPR036291">
    <property type="entry name" value="NAD(P)-bd_dom_sf"/>
</dbReference>
<evidence type="ECO:0000256" key="3">
    <source>
        <dbReference type="ARBA" id="ARBA00023002"/>
    </source>
</evidence>
<dbReference type="GO" id="GO:0016491">
    <property type="term" value="F:oxidoreductase activity"/>
    <property type="evidence" value="ECO:0007669"/>
    <property type="project" value="UniProtKB-KW"/>
</dbReference>
<dbReference type="PRINTS" id="PR00081">
    <property type="entry name" value="GDHRDH"/>
</dbReference>
<dbReference type="InterPro" id="IPR002347">
    <property type="entry name" value="SDR_fam"/>
</dbReference>
<organism evidence="4 5">
    <name type="scientific">Wickerhamomyces mucosus</name>
    <dbReference type="NCBI Taxonomy" id="1378264"/>
    <lineage>
        <taxon>Eukaryota</taxon>
        <taxon>Fungi</taxon>
        <taxon>Dikarya</taxon>
        <taxon>Ascomycota</taxon>
        <taxon>Saccharomycotina</taxon>
        <taxon>Saccharomycetes</taxon>
        <taxon>Phaffomycetales</taxon>
        <taxon>Wickerhamomycetaceae</taxon>
        <taxon>Wickerhamomyces</taxon>
    </lineage>
</organism>
<dbReference type="Pfam" id="PF00106">
    <property type="entry name" value="adh_short"/>
    <property type="match status" value="1"/>
</dbReference>
<protein>
    <submittedName>
        <fullName evidence="4">Uncharacterized protein</fullName>
    </submittedName>
</protein>
<dbReference type="Proteomes" id="UP000769528">
    <property type="component" value="Unassembled WGS sequence"/>
</dbReference>
<gene>
    <name evidence="4" type="ORF">WICMUC_002135</name>
</gene>
<comment type="caution">
    <text evidence="4">The sequence shown here is derived from an EMBL/GenBank/DDBJ whole genome shotgun (WGS) entry which is preliminary data.</text>
</comment>
<dbReference type="CDD" id="cd05325">
    <property type="entry name" value="carb_red_sniffer_like_SDR_c"/>
    <property type="match status" value="1"/>
</dbReference>
<accession>A0A9P8PPY7</accession>
<keyword evidence="3" id="KW-0560">Oxidoreductase</keyword>
<reference evidence="4" key="2">
    <citation type="submission" date="2021-01" db="EMBL/GenBank/DDBJ databases">
        <authorList>
            <person name="Schikora-Tamarit M.A."/>
        </authorList>
    </citation>
    <scope>NUCLEOTIDE SEQUENCE</scope>
    <source>
        <strain evidence="4">CBS6341</strain>
    </source>
</reference>